<accession>A0ABV9MY97</accession>
<reference evidence="2" key="1">
    <citation type="journal article" date="2019" name="Int. J. Syst. Evol. Microbiol.">
        <title>The Global Catalogue of Microorganisms (GCM) 10K type strain sequencing project: providing services to taxonomists for standard genome sequencing and annotation.</title>
        <authorList>
            <consortium name="The Broad Institute Genomics Platform"/>
            <consortium name="The Broad Institute Genome Sequencing Center for Infectious Disease"/>
            <person name="Wu L."/>
            <person name="Ma J."/>
        </authorList>
    </citation>
    <scope>NUCLEOTIDE SEQUENCE [LARGE SCALE GENOMIC DNA]</scope>
    <source>
        <strain evidence="2">CGMCC 1.19032</strain>
    </source>
</reference>
<name>A0ABV9MY97_9ENTE</name>
<dbReference type="RefSeq" id="WP_204654366.1">
    <property type="nucleotide sequence ID" value="NZ_JAFBFD010000025.1"/>
</dbReference>
<protein>
    <submittedName>
        <fullName evidence="1">DUF2785 domain-containing protein</fullName>
    </submittedName>
</protein>
<keyword evidence="2" id="KW-1185">Reference proteome</keyword>
<dbReference type="Pfam" id="PF10978">
    <property type="entry name" value="DUF2785"/>
    <property type="match status" value="1"/>
</dbReference>
<proteinExistence type="predicted"/>
<comment type="caution">
    <text evidence="1">The sequence shown here is derived from an EMBL/GenBank/DDBJ whole genome shotgun (WGS) entry which is preliminary data.</text>
</comment>
<evidence type="ECO:0000313" key="1">
    <source>
        <dbReference type="EMBL" id="MFC4719583.1"/>
    </source>
</evidence>
<dbReference type="EMBL" id="JBHSGS010000042">
    <property type="protein sequence ID" value="MFC4719583.1"/>
    <property type="molecule type" value="Genomic_DNA"/>
</dbReference>
<gene>
    <name evidence="1" type="ORF">ACFO5I_07525</name>
</gene>
<dbReference type="Proteomes" id="UP001595969">
    <property type="component" value="Unassembled WGS sequence"/>
</dbReference>
<sequence>MTDQEQIMKGLKQEEGATNQLIECMFRNIGTVDPVLRDEIIYQGWIQLLEEQRLSLEQKRWLLKQIQEQESLFLAIDTVNDAVFTRSFTSLLLVLLIEDHKQKGWLTLEEQQQIIAISLTYMAQEKDNRGFVEGKGWAHAFAHGADLLGSLSQLITLTTEDVMAILNRTSRALIEIDDFLYSEEARFSIAIIELIKNKKLAEKELKTWIDKNNNQLLEAESFNFCWSQFLLTLTKILDLEKIEMPTVQASSDVFFSWMYKKFGII</sequence>
<dbReference type="InterPro" id="IPR021247">
    <property type="entry name" value="DUF2785"/>
</dbReference>
<evidence type="ECO:0000313" key="2">
    <source>
        <dbReference type="Proteomes" id="UP001595969"/>
    </source>
</evidence>
<organism evidence="1 2">
    <name type="scientific">Enterococcus lemanii</name>
    <dbReference type="NCBI Taxonomy" id="1159752"/>
    <lineage>
        <taxon>Bacteria</taxon>
        <taxon>Bacillati</taxon>
        <taxon>Bacillota</taxon>
        <taxon>Bacilli</taxon>
        <taxon>Lactobacillales</taxon>
        <taxon>Enterococcaceae</taxon>
        <taxon>Enterococcus</taxon>
    </lineage>
</organism>